<sequence>MILRPRRTPSRPPMESAVTPNSTMRSLRPRSAMRKRAADQGEAEAVLECALQFSDDDKSIPIAPRPSKIQARARRRTASPLPDSEDLDFKTPVRSRQQRVRFHEDCNSLSPNPAVRSIYSPIVCFLTPTRGGVKSTACELRSPEECVFGYDSLGPLSDDETNDEAFNPYTFIKNIPSHSQQSKPCIREIPIKTRSTPEPTLVLDLDETLVFSTLSALDNAEYTFHTSFQDQKYKVYVILRPHVRKFLERMSKIFEMFVYTSAKREYAENILDVLDPQKKLFRHRLYQEDCFCVLGHYVKDLGLLERDLAKTVVLDNAPHTFPYHVMNMIPIQSWVGDEEDKELLKLIPYLEKLSEAEDFRQVLKRRADHLHRLLSED</sequence>
<dbReference type="SMART" id="SM00577">
    <property type="entry name" value="CPDc"/>
    <property type="match status" value="1"/>
</dbReference>
<dbReference type="CDD" id="cd07521">
    <property type="entry name" value="HAD_FCP1-like"/>
    <property type="match status" value="1"/>
</dbReference>
<comment type="function">
    <text evidence="3">Probable phosphatase.</text>
</comment>
<feature type="domain" description="FCP1 homology" evidence="6">
    <location>
        <begin position="194"/>
        <end position="353"/>
    </location>
</feature>
<comment type="caution">
    <text evidence="7">The sequence shown here is derived from an EMBL/GenBank/DDBJ whole genome shotgun (WGS) entry which is preliminary data.</text>
</comment>
<dbReference type="Proteomes" id="UP001221898">
    <property type="component" value="Unassembled WGS sequence"/>
</dbReference>
<dbReference type="EMBL" id="JAINUG010000296">
    <property type="protein sequence ID" value="KAJ8383332.1"/>
    <property type="molecule type" value="Genomic_DNA"/>
</dbReference>
<reference evidence="7" key="1">
    <citation type="journal article" date="2023" name="Science">
        <title>Genome structures resolve the early diversification of teleost fishes.</title>
        <authorList>
            <person name="Parey E."/>
            <person name="Louis A."/>
            <person name="Montfort J."/>
            <person name="Bouchez O."/>
            <person name="Roques C."/>
            <person name="Iampietro C."/>
            <person name="Lluch J."/>
            <person name="Castinel A."/>
            <person name="Donnadieu C."/>
            <person name="Desvignes T."/>
            <person name="Floi Bucao C."/>
            <person name="Jouanno E."/>
            <person name="Wen M."/>
            <person name="Mejri S."/>
            <person name="Dirks R."/>
            <person name="Jansen H."/>
            <person name="Henkel C."/>
            <person name="Chen W.J."/>
            <person name="Zahm M."/>
            <person name="Cabau C."/>
            <person name="Klopp C."/>
            <person name="Thompson A.W."/>
            <person name="Robinson-Rechavi M."/>
            <person name="Braasch I."/>
            <person name="Lecointre G."/>
            <person name="Bobe J."/>
            <person name="Postlethwait J.H."/>
            <person name="Berthelot C."/>
            <person name="Roest Crollius H."/>
            <person name="Guiguen Y."/>
        </authorList>
    </citation>
    <scope>NUCLEOTIDE SEQUENCE</scope>
    <source>
        <strain evidence="7">NC1722</strain>
    </source>
</reference>
<evidence type="ECO:0000256" key="1">
    <source>
        <dbReference type="ARBA" id="ARBA00022801"/>
    </source>
</evidence>
<feature type="region of interest" description="Disordered" evidence="5">
    <location>
        <begin position="58"/>
        <end position="95"/>
    </location>
</feature>
<dbReference type="InterPro" id="IPR050365">
    <property type="entry name" value="TIM50"/>
</dbReference>
<evidence type="ECO:0000259" key="6">
    <source>
        <dbReference type="PROSITE" id="PS50969"/>
    </source>
</evidence>
<proteinExistence type="inferred from homology"/>
<dbReference type="PANTHER" id="PTHR12210">
    <property type="entry name" value="DULLARD PROTEIN PHOSPHATASE"/>
    <property type="match status" value="1"/>
</dbReference>
<dbReference type="FunFam" id="3.40.50.1000:FF:000015">
    <property type="entry name" value="CTD small phosphatase-like protein 2"/>
    <property type="match status" value="1"/>
</dbReference>
<dbReference type="InterPro" id="IPR004274">
    <property type="entry name" value="FCP1_dom"/>
</dbReference>
<evidence type="ECO:0000256" key="4">
    <source>
        <dbReference type="ARBA" id="ARBA00038355"/>
    </source>
</evidence>
<dbReference type="Gene3D" id="3.40.50.1000">
    <property type="entry name" value="HAD superfamily/HAD-like"/>
    <property type="match status" value="1"/>
</dbReference>
<feature type="region of interest" description="Disordered" evidence="5">
    <location>
        <begin position="1"/>
        <end position="41"/>
    </location>
</feature>
<evidence type="ECO:0000256" key="2">
    <source>
        <dbReference type="ARBA" id="ARBA00022912"/>
    </source>
</evidence>
<evidence type="ECO:0000313" key="7">
    <source>
        <dbReference type="EMBL" id="KAJ8383332.1"/>
    </source>
</evidence>
<comment type="similarity">
    <text evidence="4">Belongs to the CTDSPL2 family.</text>
</comment>
<keyword evidence="2" id="KW-0904">Protein phosphatase</keyword>
<dbReference type="SUPFAM" id="SSF56784">
    <property type="entry name" value="HAD-like"/>
    <property type="match status" value="1"/>
</dbReference>
<dbReference type="NCBIfam" id="TIGR02251">
    <property type="entry name" value="HIF-SF_euk"/>
    <property type="match status" value="1"/>
</dbReference>
<protein>
    <recommendedName>
        <fullName evidence="6">FCP1 homology domain-containing protein</fullName>
    </recommendedName>
</protein>
<dbReference type="AlphaFoldDB" id="A0AAD7RG70"/>
<gene>
    <name evidence="7" type="ORF">AAFF_G00221920</name>
</gene>
<dbReference type="InterPro" id="IPR011948">
    <property type="entry name" value="Dullard_phosphatase"/>
</dbReference>
<evidence type="ECO:0000256" key="5">
    <source>
        <dbReference type="SAM" id="MobiDB-lite"/>
    </source>
</evidence>
<evidence type="ECO:0000256" key="3">
    <source>
        <dbReference type="ARBA" id="ARBA00037324"/>
    </source>
</evidence>
<organism evidence="7 8">
    <name type="scientific">Aldrovandia affinis</name>
    <dbReference type="NCBI Taxonomy" id="143900"/>
    <lineage>
        <taxon>Eukaryota</taxon>
        <taxon>Metazoa</taxon>
        <taxon>Chordata</taxon>
        <taxon>Craniata</taxon>
        <taxon>Vertebrata</taxon>
        <taxon>Euteleostomi</taxon>
        <taxon>Actinopterygii</taxon>
        <taxon>Neopterygii</taxon>
        <taxon>Teleostei</taxon>
        <taxon>Notacanthiformes</taxon>
        <taxon>Halosauridae</taxon>
        <taxon>Aldrovandia</taxon>
    </lineage>
</organism>
<name>A0AAD7RG70_9TELE</name>
<evidence type="ECO:0000313" key="8">
    <source>
        <dbReference type="Proteomes" id="UP001221898"/>
    </source>
</evidence>
<keyword evidence="8" id="KW-1185">Reference proteome</keyword>
<dbReference type="InterPro" id="IPR023214">
    <property type="entry name" value="HAD_sf"/>
</dbReference>
<keyword evidence="1" id="KW-0378">Hydrolase</keyword>
<accession>A0AAD7RG70</accession>
<dbReference type="InterPro" id="IPR036412">
    <property type="entry name" value="HAD-like_sf"/>
</dbReference>
<dbReference type="Pfam" id="PF03031">
    <property type="entry name" value="NIF"/>
    <property type="match status" value="1"/>
</dbReference>
<dbReference type="PROSITE" id="PS50969">
    <property type="entry name" value="FCP1"/>
    <property type="match status" value="1"/>
</dbReference>
<dbReference type="GO" id="GO:0004721">
    <property type="term" value="F:phosphoprotein phosphatase activity"/>
    <property type="evidence" value="ECO:0007669"/>
    <property type="project" value="UniProtKB-KW"/>
</dbReference>
<dbReference type="GO" id="GO:0005634">
    <property type="term" value="C:nucleus"/>
    <property type="evidence" value="ECO:0007669"/>
    <property type="project" value="UniProtKB-ARBA"/>
</dbReference>